<gene>
    <name evidence="1" type="ORF">AC230_01650</name>
</gene>
<keyword evidence="2" id="KW-1185">Reference proteome</keyword>
<dbReference type="AlphaFoldDB" id="A0A0K9XJB6"/>
<proteinExistence type="predicted"/>
<evidence type="ECO:0000313" key="1">
    <source>
        <dbReference type="EMBL" id="KNB53408.1"/>
    </source>
</evidence>
<evidence type="ECO:0000313" key="2">
    <source>
        <dbReference type="Proteomes" id="UP000037288"/>
    </source>
</evidence>
<name>A0A0K9XJB6_9ACTN</name>
<protein>
    <submittedName>
        <fullName evidence="1">Uncharacterized protein</fullName>
    </submittedName>
</protein>
<sequence length="97" mass="10008">MIPFSITAAGMWTASKGTPARSVAGSPLAHASRATRGCGSRETGQRAALGGGVGGLFDAVSSRTMRRAWPLYMTVSGAASWALARVARAASGWPSRW</sequence>
<reference evidence="2" key="1">
    <citation type="submission" date="2015-07" db="EMBL/GenBank/DDBJ databases">
        <title>Draft genome sequence of Streptomyces sp. CMAA 1322, a bacterium isolated from Caatinga biome, from dry forest semiarid of Brazil.</title>
        <authorList>
            <person name="Santos S.N."/>
            <person name="Gacesa R."/>
            <person name="Taketani R.G."/>
            <person name="Long P.F."/>
            <person name="Melo I.S."/>
        </authorList>
    </citation>
    <scope>NUCLEOTIDE SEQUENCE [LARGE SCALE GENOMIC DNA]</scope>
    <source>
        <strain evidence="2">CMAA 1322</strain>
    </source>
</reference>
<dbReference type="EMBL" id="LFXA01000002">
    <property type="protein sequence ID" value="KNB53408.1"/>
    <property type="molecule type" value="Genomic_DNA"/>
</dbReference>
<organism evidence="1 2">
    <name type="scientific">Streptomyces caatingaensis</name>
    <dbReference type="NCBI Taxonomy" id="1678637"/>
    <lineage>
        <taxon>Bacteria</taxon>
        <taxon>Bacillati</taxon>
        <taxon>Actinomycetota</taxon>
        <taxon>Actinomycetes</taxon>
        <taxon>Kitasatosporales</taxon>
        <taxon>Streptomycetaceae</taxon>
        <taxon>Streptomyces</taxon>
    </lineage>
</organism>
<accession>A0A0K9XJB6</accession>
<dbReference type="Proteomes" id="UP000037288">
    <property type="component" value="Unassembled WGS sequence"/>
</dbReference>
<comment type="caution">
    <text evidence="1">The sequence shown here is derived from an EMBL/GenBank/DDBJ whole genome shotgun (WGS) entry which is preliminary data.</text>
</comment>